<evidence type="ECO:0000313" key="3">
    <source>
        <dbReference type="Proteomes" id="UP001432027"/>
    </source>
</evidence>
<feature type="transmembrane region" description="Helical" evidence="1">
    <location>
        <begin position="148"/>
        <end position="166"/>
    </location>
</feature>
<keyword evidence="3" id="KW-1185">Reference proteome</keyword>
<gene>
    <name evidence="2" type="ORF">PENTCL1PPCAC_28359</name>
</gene>
<accession>A0AAV5UGL5</accession>
<organism evidence="2 3">
    <name type="scientific">Pristionchus entomophagus</name>
    <dbReference type="NCBI Taxonomy" id="358040"/>
    <lineage>
        <taxon>Eukaryota</taxon>
        <taxon>Metazoa</taxon>
        <taxon>Ecdysozoa</taxon>
        <taxon>Nematoda</taxon>
        <taxon>Chromadorea</taxon>
        <taxon>Rhabditida</taxon>
        <taxon>Rhabditina</taxon>
        <taxon>Diplogasteromorpha</taxon>
        <taxon>Diplogasteroidea</taxon>
        <taxon>Neodiplogasteridae</taxon>
        <taxon>Pristionchus</taxon>
    </lineage>
</organism>
<dbReference type="EMBL" id="BTSX01000006">
    <property type="protein sequence ID" value="GMT06185.1"/>
    <property type="molecule type" value="Genomic_DNA"/>
</dbReference>
<evidence type="ECO:0000256" key="1">
    <source>
        <dbReference type="SAM" id="Phobius"/>
    </source>
</evidence>
<protein>
    <submittedName>
        <fullName evidence="2">Uncharacterized protein</fullName>
    </submittedName>
</protein>
<keyword evidence="1" id="KW-0472">Membrane</keyword>
<comment type="caution">
    <text evidence="2">The sequence shown here is derived from an EMBL/GenBank/DDBJ whole genome shotgun (WGS) entry which is preliminary data.</text>
</comment>
<evidence type="ECO:0000313" key="2">
    <source>
        <dbReference type="EMBL" id="GMT06185.1"/>
    </source>
</evidence>
<keyword evidence="1" id="KW-0812">Transmembrane</keyword>
<sequence>MSAICMREIIVVLETVNSYHPVCYHPNVVTRPRPRPRLSELERDLLALFDQLTTASSVVAEQLLSHHTQLAQMLTEPGLALHIRVFPQIPTTEQLNVLECTHNPLESVLLLIEIENAQSSEFEDVLELGLRLDSVIGEILHCPIRREFQLLSVSLLAMLVLLLGLLRHLDLRLQNQIRHFV</sequence>
<name>A0AAV5UGL5_9BILA</name>
<dbReference type="Proteomes" id="UP001432027">
    <property type="component" value="Unassembled WGS sequence"/>
</dbReference>
<proteinExistence type="predicted"/>
<keyword evidence="1" id="KW-1133">Transmembrane helix</keyword>
<reference evidence="2" key="1">
    <citation type="submission" date="2023-10" db="EMBL/GenBank/DDBJ databases">
        <title>Genome assembly of Pristionchus species.</title>
        <authorList>
            <person name="Yoshida K."/>
            <person name="Sommer R.J."/>
        </authorList>
    </citation>
    <scope>NUCLEOTIDE SEQUENCE</scope>
    <source>
        <strain evidence="2">RS0144</strain>
    </source>
</reference>
<dbReference type="AlphaFoldDB" id="A0AAV5UGL5"/>